<comment type="caution">
    <text evidence="2">The sequence shown here is derived from an EMBL/GenBank/DDBJ whole genome shotgun (WGS) entry which is preliminary data.</text>
</comment>
<feature type="compositionally biased region" description="Basic and acidic residues" evidence="1">
    <location>
        <begin position="233"/>
        <end position="243"/>
    </location>
</feature>
<evidence type="ECO:0000256" key="1">
    <source>
        <dbReference type="SAM" id="MobiDB-lite"/>
    </source>
</evidence>
<dbReference type="Proteomes" id="UP000799536">
    <property type="component" value="Unassembled WGS sequence"/>
</dbReference>
<feature type="region of interest" description="Disordered" evidence="1">
    <location>
        <begin position="218"/>
        <end position="243"/>
    </location>
</feature>
<dbReference type="EMBL" id="ML993944">
    <property type="protein sequence ID" value="KAF2202230.1"/>
    <property type="molecule type" value="Genomic_DNA"/>
</dbReference>
<feature type="region of interest" description="Disordered" evidence="1">
    <location>
        <begin position="1"/>
        <end position="50"/>
    </location>
</feature>
<evidence type="ECO:0000313" key="3">
    <source>
        <dbReference type="Proteomes" id="UP000799536"/>
    </source>
</evidence>
<evidence type="ECO:0000313" key="2">
    <source>
        <dbReference type="EMBL" id="KAF2202230.1"/>
    </source>
</evidence>
<proteinExistence type="predicted"/>
<sequence length="243" mass="26431">MHIERWGVPQVKPEGECERDGVQEGEADNGGPGIRSELSTGERGGGTPHKLWRTTTTAHGAVPHAVGTFITTTATRRCSTRAIHSSSTAPVAAVAMGRQTMVERKRPGEEHDKGQEHDFIERAKAGRLGPDGRWQVLAPKKVTSHSLTQSTVQSVLPAEPRVFCCCCCCSYSVFCHHRGWLAGPHDSPARYVRSQVASAGQQKGTSARVKSLDNLERNRDGVFAKKPAASPERLARDREIDCT</sequence>
<gene>
    <name evidence="2" type="ORF">GQ43DRAFT_430930</name>
</gene>
<name>A0A9P4JNA9_9PLEO</name>
<dbReference type="AlphaFoldDB" id="A0A9P4JNA9"/>
<keyword evidence="3" id="KW-1185">Reference proteome</keyword>
<organism evidence="2 3">
    <name type="scientific">Delitschia confertaspora ATCC 74209</name>
    <dbReference type="NCBI Taxonomy" id="1513339"/>
    <lineage>
        <taxon>Eukaryota</taxon>
        <taxon>Fungi</taxon>
        <taxon>Dikarya</taxon>
        <taxon>Ascomycota</taxon>
        <taxon>Pezizomycotina</taxon>
        <taxon>Dothideomycetes</taxon>
        <taxon>Pleosporomycetidae</taxon>
        <taxon>Pleosporales</taxon>
        <taxon>Delitschiaceae</taxon>
        <taxon>Delitschia</taxon>
    </lineage>
</organism>
<feature type="compositionally biased region" description="Basic and acidic residues" evidence="1">
    <location>
        <begin position="13"/>
        <end position="22"/>
    </location>
</feature>
<protein>
    <submittedName>
        <fullName evidence="2">Uncharacterized protein</fullName>
    </submittedName>
</protein>
<accession>A0A9P4JNA9</accession>
<reference evidence="2" key="1">
    <citation type="journal article" date="2020" name="Stud. Mycol.">
        <title>101 Dothideomycetes genomes: a test case for predicting lifestyles and emergence of pathogens.</title>
        <authorList>
            <person name="Haridas S."/>
            <person name="Albert R."/>
            <person name="Binder M."/>
            <person name="Bloem J."/>
            <person name="Labutti K."/>
            <person name="Salamov A."/>
            <person name="Andreopoulos B."/>
            <person name="Baker S."/>
            <person name="Barry K."/>
            <person name="Bills G."/>
            <person name="Bluhm B."/>
            <person name="Cannon C."/>
            <person name="Castanera R."/>
            <person name="Culley D."/>
            <person name="Daum C."/>
            <person name="Ezra D."/>
            <person name="Gonzalez J."/>
            <person name="Henrissat B."/>
            <person name="Kuo A."/>
            <person name="Liang C."/>
            <person name="Lipzen A."/>
            <person name="Lutzoni F."/>
            <person name="Magnuson J."/>
            <person name="Mondo S."/>
            <person name="Nolan M."/>
            <person name="Ohm R."/>
            <person name="Pangilinan J."/>
            <person name="Park H.-J."/>
            <person name="Ramirez L."/>
            <person name="Alfaro M."/>
            <person name="Sun H."/>
            <person name="Tritt A."/>
            <person name="Yoshinaga Y."/>
            <person name="Zwiers L.-H."/>
            <person name="Turgeon B."/>
            <person name="Goodwin S."/>
            <person name="Spatafora J."/>
            <person name="Crous P."/>
            <person name="Grigoriev I."/>
        </authorList>
    </citation>
    <scope>NUCLEOTIDE SEQUENCE</scope>
    <source>
        <strain evidence="2">ATCC 74209</strain>
    </source>
</reference>